<dbReference type="InterPro" id="IPR032675">
    <property type="entry name" value="LRR_dom_sf"/>
</dbReference>
<dbReference type="Pfam" id="PF00646">
    <property type="entry name" value="F-box"/>
    <property type="match status" value="1"/>
</dbReference>
<feature type="region of interest" description="Disordered" evidence="1">
    <location>
        <begin position="1"/>
        <end position="20"/>
    </location>
</feature>
<proteinExistence type="predicted"/>
<protein>
    <submittedName>
        <fullName evidence="2">Putative F-box domain, leucine-rich repeat domain, L domain-containing protein</fullName>
    </submittedName>
</protein>
<dbReference type="OrthoDB" id="1848700at2759"/>
<keyword evidence="3" id="KW-1185">Reference proteome</keyword>
<dbReference type="InterPro" id="IPR036047">
    <property type="entry name" value="F-box-like_dom_sf"/>
</dbReference>
<dbReference type="SUPFAM" id="SSF81383">
    <property type="entry name" value="F-box domain"/>
    <property type="match status" value="1"/>
</dbReference>
<evidence type="ECO:0000256" key="1">
    <source>
        <dbReference type="SAM" id="MobiDB-lite"/>
    </source>
</evidence>
<dbReference type="PANTHER" id="PTHR32212:SF267">
    <property type="entry name" value="F-BOX_RNI_FBD-LIKE DOMAIN PROTEIN"/>
    <property type="match status" value="1"/>
</dbReference>
<comment type="caution">
    <text evidence="2">The sequence shown here is derived from an EMBL/GenBank/DDBJ whole genome shotgun (WGS) entry which is preliminary data.</text>
</comment>
<sequence length="368" mass="42375">MKMKKRQRKSERDRKDGKDRLSDLPDGVLLYIMKFMKTKHAVRTSVLSKRWKDLWKGLTDYTLHSQDFISLSSFEEYVYWILIDRVRPFILHSLDFSRHGCIGHSFLYRIIRCVAVLNIQRLTIHVNLDVMDDFELPINLFTCQSLTFLKLSAQSITRMMVKCPKSLGLPVLKTLHLMNVTFTATYDDCADPFSTCDMLNTLIIDHCALRRGTTVLRISNSNLASLTILDTLEPAHKIELATPNLSSLTIRSDPIRQLTACNLPFLEEVNITCRYTNMPNDPFIFTWLQLLADNVKIMTLCSRTLEIIHNLSTHDSTRAQPPCFGRLESLKVYAYPYTKLSDDGISSTVAYLLQNSPQPRVVIINHRK</sequence>
<dbReference type="Pfam" id="PF24758">
    <property type="entry name" value="LRR_At5g56370"/>
    <property type="match status" value="1"/>
</dbReference>
<reference evidence="3" key="1">
    <citation type="journal article" date="2020" name="Nat. Commun.">
        <title>Genome sequence of the cluster root forming white lupin.</title>
        <authorList>
            <person name="Hufnagel B."/>
            <person name="Marques A."/>
            <person name="Soriano A."/>
            <person name="Marques L."/>
            <person name="Divol F."/>
            <person name="Doumas P."/>
            <person name="Sallet E."/>
            <person name="Mancinotti D."/>
            <person name="Carrere S."/>
            <person name="Marande W."/>
            <person name="Arribat S."/>
            <person name="Keller J."/>
            <person name="Huneau C."/>
            <person name="Blein T."/>
            <person name="Aime D."/>
            <person name="Laguerre M."/>
            <person name="Taylor J."/>
            <person name="Schubert V."/>
            <person name="Nelson M."/>
            <person name="Geu-Flores F."/>
            <person name="Crespi M."/>
            <person name="Gallardo-Guerrero K."/>
            <person name="Delaux P.-M."/>
            <person name="Salse J."/>
            <person name="Berges H."/>
            <person name="Guyot R."/>
            <person name="Gouzy J."/>
            <person name="Peret B."/>
        </authorList>
    </citation>
    <scope>NUCLEOTIDE SEQUENCE [LARGE SCALE GENOMIC DNA]</scope>
    <source>
        <strain evidence="3">cv. Amiga</strain>
    </source>
</reference>
<dbReference type="InterPro" id="IPR001810">
    <property type="entry name" value="F-box_dom"/>
</dbReference>
<evidence type="ECO:0000313" key="3">
    <source>
        <dbReference type="Proteomes" id="UP000447434"/>
    </source>
</evidence>
<dbReference type="InterPro" id="IPR055411">
    <property type="entry name" value="LRR_FXL15/At3g58940/PEG3-like"/>
</dbReference>
<dbReference type="Proteomes" id="UP000447434">
    <property type="component" value="Chromosome 3"/>
</dbReference>
<feature type="compositionally biased region" description="Basic and acidic residues" evidence="1">
    <location>
        <begin position="10"/>
        <end position="20"/>
    </location>
</feature>
<gene>
    <name evidence="2" type="ORF">Lalb_Chr03g0034431</name>
</gene>
<dbReference type="CDD" id="cd22160">
    <property type="entry name" value="F-box_AtFBL13-like"/>
    <property type="match status" value="1"/>
</dbReference>
<dbReference type="EMBL" id="WOCE01000003">
    <property type="protein sequence ID" value="KAE9617350.1"/>
    <property type="molecule type" value="Genomic_DNA"/>
</dbReference>
<dbReference type="SUPFAM" id="SSF52047">
    <property type="entry name" value="RNI-like"/>
    <property type="match status" value="1"/>
</dbReference>
<dbReference type="PANTHER" id="PTHR32212">
    <property type="entry name" value="CYCLIN-LIKE F-BOX"/>
    <property type="match status" value="1"/>
</dbReference>
<name>A0A6A5PL50_LUPAL</name>
<accession>A0A6A5PL50</accession>
<dbReference type="InterPro" id="IPR053781">
    <property type="entry name" value="F-box_AtFBL13-like"/>
</dbReference>
<evidence type="ECO:0000313" key="2">
    <source>
        <dbReference type="EMBL" id="KAE9617350.1"/>
    </source>
</evidence>
<dbReference type="AlphaFoldDB" id="A0A6A5PL50"/>
<organism evidence="2 3">
    <name type="scientific">Lupinus albus</name>
    <name type="common">White lupine</name>
    <name type="synonym">Lupinus termis</name>
    <dbReference type="NCBI Taxonomy" id="3870"/>
    <lineage>
        <taxon>Eukaryota</taxon>
        <taxon>Viridiplantae</taxon>
        <taxon>Streptophyta</taxon>
        <taxon>Embryophyta</taxon>
        <taxon>Tracheophyta</taxon>
        <taxon>Spermatophyta</taxon>
        <taxon>Magnoliopsida</taxon>
        <taxon>eudicotyledons</taxon>
        <taxon>Gunneridae</taxon>
        <taxon>Pentapetalae</taxon>
        <taxon>rosids</taxon>
        <taxon>fabids</taxon>
        <taxon>Fabales</taxon>
        <taxon>Fabaceae</taxon>
        <taxon>Papilionoideae</taxon>
        <taxon>50 kb inversion clade</taxon>
        <taxon>genistoids sensu lato</taxon>
        <taxon>core genistoids</taxon>
        <taxon>Genisteae</taxon>
        <taxon>Lupinus</taxon>
    </lineage>
</organism>
<dbReference type="PROSITE" id="PS50181">
    <property type="entry name" value="FBOX"/>
    <property type="match status" value="1"/>
</dbReference>
<dbReference type="Gene3D" id="1.20.1280.50">
    <property type="match status" value="1"/>
</dbReference>
<dbReference type="Gene3D" id="3.80.10.10">
    <property type="entry name" value="Ribonuclease Inhibitor"/>
    <property type="match status" value="1"/>
</dbReference>